<gene>
    <name evidence="7" type="ORF">PFICI_00804</name>
</gene>
<keyword evidence="4 5" id="KW-0472">Membrane</keyword>
<dbReference type="AlphaFoldDB" id="W3XNX4"/>
<proteinExistence type="predicted"/>
<dbReference type="GeneID" id="19265817"/>
<dbReference type="OMA" id="PIFIFIE"/>
<feature type="transmembrane region" description="Helical" evidence="5">
    <location>
        <begin position="311"/>
        <end position="336"/>
    </location>
</feature>
<evidence type="ECO:0000313" key="8">
    <source>
        <dbReference type="Proteomes" id="UP000030651"/>
    </source>
</evidence>
<dbReference type="Proteomes" id="UP000030651">
    <property type="component" value="Unassembled WGS sequence"/>
</dbReference>
<feature type="transmembrane region" description="Helical" evidence="5">
    <location>
        <begin position="348"/>
        <end position="369"/>
    </location>
</feature>
<dbReference type="HOGENOM" id="CLU_000960_22_3_1"/>
<feature type="transmembrane region" description="Helical" evidence="5">
    <location>
        <begin position="441"/>
        <end position="462"/>
    </location>
</feature>
<dbReference type="InterPro" id="IPR036259">
    <property type="entry name" value="MFS_trans_sf"/>
</dbReference>
<evidence type="ECO:0000256" key="4">
    <source>
        <dbReference type="ARBA" id="ARBA00023136"/>
    </source>
</evidence>
<feature type="transmembrane region" description="Helical" evidence="5">
    <location>
        <begin position="375"/>
        <end position="395"/>
    </location>
</feature>
<protein>
    <recommendedName>
        <fullName evidence="6">Major facilitator superfamily (MFS) profile domain-containing protein</fullName>
    </recommendedName>
</protein>
<dbReference type="Pfam" id="PF07690">
    <property type="entry name" value="MFS_1"/>
    <property type="match status" value="1"/>
</dbReference>
<comment type="subcellular location">
    <subcellularLocation>
        <location evidence="1">Membrane</location>
        <topology evidence="1">Multi-pass membrane protein</topology>
    </subcellularLocation>
</comment>
<sequence length="524" mass="57091">MSHQKSHNTARVDERSSLLGVGQTTSINGNSHTEQDYIQPVVLWMVLPILLMGIFLSNAVSSVVIATNQHIASEFNALSSAAWLLTTYTLSQSASQPLYGKLSDIYGRRRCIIFSWLVFGLGCLLVALGQRFWHVILGRAISGIGSAGKIALTSIVVADLVPLRDVARYRAYVNLTATIARSIGGPVGGWLAGSVGWRWCFLIQFPVALVGLGLVIWKLPEPRSNNILDTCQYSHGASALRRIDFAGASSLVGVVLAGLLSVEMATKLGWCWLTASLVVGFIMSLVIFILVEKYYAREPIFPLGLLANPGVLTSYAIIMFQSAAQFGLLYAIPIYFQVIGRESISSSGTRIVPVVIGNAFGTILSGQLITRYKRYKVMTAMGNVIGLVGFIIIFLRWRGSTRWYESVFVSLPGMGMGIIQSTTFVHLAASLEHSEIAIAGSAWFLAQNVGILVGASLSTSIINQRTSFLLEKNLDGIENKQQVIERVTSDTEYIQKLPEAIWRLVADAFIHALSSSNGKGFRTF</sequence>
<feature type="domain" description="Major facilitator superfamily (MFS) profile" evidence="6">
    <location>
        <begin position="46"/>
        <end position="524"/>
    </location>
</feature>
<keyword evidence="2 5" id="KW-0812">Transmembrane</keyword>
<evidence type="ECO:0000259" key="6">
    <source>
        <dbReference type="PROSITE" id="PS50850"/>
    </source>
</evidence>
<dbReference type="OrthoDB" id="6770063at2759"/>
<dbReference type="GO" id="GO:0000329">
    <property type="term" value="C:fungal-type vacuole membrane"/>
    <property type="evidence" value="ECO:0007669"/>
    <property type="project" value="TreeGrafter"/>
</dbReference>
<feature type="transmembrane region" description="Helical" evidence="5">
    <location>
        <begin position="407"/>
        <end position="429"/>
    </location>
</feature>
<dbReference type="Gene3D" id="1.20.1250.20">
    <property type="entry name" value="MFS general substrate transporter like domains"/>
    <property type="match status" value="2"/>
</dbReference>
<feature type="transmembrane region" description="Helical" evidence="5">
    <location>
        <begin position="199"/>
        <end position="219"/>
    </location>
</feature>
<evidence type="ECO:0000256" key="5">
    <source>
        <dbReference type="SAM" id="Phobius"/>
    </source>
</evidence>
<dbReference type="InterPro" id="IPR020846">
    <property type="entry name" value="MFS_dom"/>
</dbReference>
<dbReference type="PANTHER" id="PTHR23501">
    <property type="entry name" value="MAJOR FACILITATOR SUPERFAMILY"/>
    <property type="match status" value="1"/>
</dbReference>
<name>W3XNX4_PESFW</name>
<evidence type="ECO:0000256" key="1">
    <source>
        <dbReference type="ARBA" id="ARBA00004141"/>
    </source>
</evidence>
<dbReference type="InterPro" id="IPR011701">
    <property type="entry name" value="MFS"/>
</dbReference>
<organism evidence="7 8">
    <name type="scientific">Pestalotiopsis fici (strain W106-1 / CGMCC3.15140)</name>
    <dbReference type="NCBI Taxonomy" id="1229662"/>
    <lineage>
        <taxon>Eukaryota</taxon>
        <taxon>Fungi</taxon>
        <taxon>Dikarya</taxon>
        <taxon>Ascomycota</taxon>
        <taxon>Pezizomycotina</taxon>
        <taxon>Sordariomycetes</taxon>
        <taxon>Xylariomycetidae</taxon>
        <taxon>Amphisphaeriales</taxon>
        <taxon>Sporocadaceae</taxon>
        <taxon>Pestalotiopsis</taxon>
    </lineage>
</organism>
<evidence type="ECO:0000313" key="7">
    <source>
        <dbReference type="EMBL" id="ETS86976.1"/>
    </source>
</evidence>
<dbReference type="SUPFAM" id="SSF103473">
    <property type="entry name" value="MFS general substrate transporter"/>
    <property type="match status" value="2"/>
</dbReference>
<dbReference type="PROSITE" id="PS50850">
    <property type="entry name" value="MFS"/>
    <property type="match status" value="1"/>
</dbReference>
<dbReference type="InParanoid" id="W3XNX4"/>
<dbReference type="EMBL" id="KI912109">
    <property type="protein sequence ID" value="ETS86976.1"/>
    <property type="molecule type" value="Genomic_DNA"/>
</dbReference>
<dbReference type="RefSeq" id="XP_007827576.1">
    <property type="nucleotide sequence ID" value="XM_007829385.1"/>
</dbReference>
<evidence type="ECO:0000256" key="2">
    <source>
        <dbReference type="ARBA" id="ARBA00022692"/>
    </source>
</evidence>
<keyword evidence="3 5" id="KW-1133">Transmembrane helix</keyword>
<dbReference type="GO" id="GO:0015174">
    <property type="term" value="F:basic amino acid transmembrane transporter activity"/>
    <property type="evidence" value="ECO:0007669"/>
    <property type="project" value="TreeGrafter"/>
</dbReference>
<feature type="transmembrane region" description="Helical" evidence="5">
    <location>
        <begin position="269"/>
        <end position="291"/>
    </location>
</feature>
<feature type="transmembrane region" description="Helical" evidence="5">
    <location>
        <begin position="41"/>
        <end position="65"/>
    </location>
</feature>
<evidence type="ECO:0000256" key="3">
    <source>
        <dbReference type="ARBA" id="ARBA00022989"/>
    </source>
</evidence>
<keyword evidence="8" id="KW-1185">Reference proteome</keyword>
<feature type="transmembrane region" description="Helical" evidence="5">
    <location>
        <begin position="111"/>
        <end position="130"/>
    </location>
</feature>
<dbReference type="PANTHER" id="PTHR23501:SF33">
    <property type="entry name" value="MAJOR FACILITATOR SUPERFAMILY (MFS) PROFILE DOMAIN-CONTAINING PROTEIN"/>
    <property type="match status" value="1"/>
</dbReference>
<dbReference type="eggNOG" id="KOG0254">
    <property type="taxonomic scope" value="Eukaryota"/>
</dbReference>
<dbReference type="KEGG" id="pfy:PFICI_00804"/>
<reference evidence="8" key="1">
    <citation type="journal article" date="2015" name="BMC Genomics">
        <title>Genomic and transcriptomic analysis of the endophytic fungus Pestalotiopsis fici reveals its lifestyle and high potential for synthesis of natural products.</title>
        <authorList>
            <person name="Wang X."/>
            <person name="Zhang X."/>
            <person name="Liu L."/>
            <person name="Xiang M."/>
            <person name="Wang W."/>
            <person name="Sun X."/>
            <person name="Che Y."/>
            <person name="Guo L."/>
            <person name="Liu G."/>
            <person name="Guo L."/>
            <person name="Wang C."/>
            <person name="Yin W.B."/>
            <person name="Stadler M."/>
            <person name="Zhang X."/>
            <person name="Liu X."/>
        </authorList>
    </citation>
    <scope>NUCLEOTIDE SEQUENCE [LARGE SCALE GENOMIC DNA]</scope>
    <source>
        <strain evidence="8">W106-1 / CGMCC3.15140</strain>
    </source>
</reference>
<accession>W3XNX4</accession>